<dbReference type="AlphaFoldDB" id="A0A3R9NZN6"/>
<dbReference type="RefSeq" id="WP_125423651.1">
    <property type="nucleotide sequence ID" value="NZ_RWIT01000014.1"/>
</dbReference>
<proteinExistence type="predicted"/>
<dbReference type="EMBL" id="RWIT01000014">
    <property type="protein sequence ID" value="RSK45388.1"/>
    <property type="molecule type" value="Genomic_DNA"/>
</dbReference>
<dbReference type="OrthoDB" id="1494315at2"/>
<keyword evidence="1" id="KW-0732">Signal</keyword>
<feature type="chain" id="PRO_5018697321" evidence="1">
    <location>
        <begin position="17"/>
        <end position="183"/>
    </location>
</feature>
<comment type="caution">
    <text evidence="2">The sequence shown here is derived from an EMBL/GenBank/DDBJ whole genome shotgun (WGS) entry which is preliminary data.</text>
</comment>
<gene>
    <name evidence="2" type="ORF">EI291_18730</name>
</gene>
<sequence length="183" mass="18953">MLSLIFGLLGLTTAAANPLIAPGRSLGNIQLGASPETLTSLGPAATSDAAMQKAWATWYGGTAARRTQLDVYTAASGPDMRKTIQVVRATSPFFHTAGGVHSGSSLAAVRAACGPFALAGSYRPKPGVPARYLYDNARAGIAFETDGTTPVSHCTAVLVHLPGKSMKDNYLSVTSYLQLLAGR</sequence>
<keyword evidence="3" id="KW-1185">Reference proteome</keyword>
<protein>
    <submittedName>
        <fullName evidence="2">Uncharacterized protein</fullName>
    </submittedName>
</protein>
<evidence type="ECO:0000256" key="1">
    <source>
        <dbReference type="SAM" id="SignalP"/>
    </source>
</evidence>
<reference evidence="2 3" key="1">
    <citation type="submission" date="2018-12" db="EMBL/GenBank/DDBJ databases">
        <authorList>
            <person name="Feng G."/>
            <person name="Zhu H."/>
        </authorList>
    </citation>
    <scope>NUCLEOTIDE SEQUENCE [LARGE SCALE GENOMIC DNA]</scope>
    <source>
        <strain evidence="2 3">KCTC 12533</strain>
    </source>
</reference>
<accession>A0A3R9NZN6</accession>
<name>A0A3R9NZN6_9BACT</name>
<evidence type="ECO:0000313" key="2">
    <source>
        <dbReference type="EMBL" id="RSK45388.1"/>
    </source>
</evidence>
<evidence type="ECO:0000313" key="3">
    <source>
        <dbReference type="Proteomes" id="UP000273500"/>
    </source>
</evidence>
<feature type="signal peptide" evidence="1">
    <location>
        <begin position="1"/>
        <end position="16"/>
    </location>
</feature>
<organism evidence="2 3">
    <name type="scientific">Hymenobacter rigui</name>
    <dbReference type="NCBI Taxonomy" id="334424"/>
    <lineage>
        <taxon>Bacteria</taxon>
        <taxon>Pseudomonadati</taxon>
        <taxon>Bacteroidota</taxon>
        <taxon>Cytophagia</taxon>
        <taxon>Cytophagales</taxon>
        <taxon>Hymenobacteraceae</taxon>
        <taxon>Hymenobacter</taxon>
    </lineage>
</organism>
<dbReference type="Proteomes" id="UP000273500">
    <property type="component" value="Unassembled WGS sequence"/>
</dbReference>